<proteinExistence type="predicted"/>
<dbReference type="AlphaFoldDB" id="A0A561BV73"/>
<gene>
    <name evidence="1" type="ORF">FB561_3822</name>
</gene>
<evidence type="ECO:0000313" key="2">
    <source>
        <dbReference type="Proteomes" id="UP000318380"/>
    </source>
</evidence>
<protein>
    <submittedName>
        <fullName evidence="1">Uncharacterized protein</fullName>
    </submittedName>
</protein>
<name>A0A561BV73_9ACTN</name>
<keyword evidence="2" id="KW-1185">Reference proteome</keyword>
<evidence type="ECO:0000313" key="1">
    <source>
        <dbReference type="EMBL" id="TWD82682.1"/>
    </source>
</evidence>
<organism evidence="1 2">
    <name type="scientific">Kribbella amoyensis</name>
    <dbReference type="NCBI Taxonomy" id="996641"/>
    <lineage>
        <taxon>Bacteria</taxon>
        <taxon>Bacillati</taxon>
        <taxon>Actinomycetota</taxon>
        <taxon>Actinomycetes</taxon>
        <taxon>Propionibacteriales</taxon>
        <taxon>Kribbellaceae</taxon>
        <taxon>Kribbella</taxon>
    </lineage>
</organism>
<dbReference type="Proteomes" id="UP000318380">
    <property type="component" value="Unassembled WGS sequence"/>
</dbReference>
<accession>A0A561BV73</accession>
<comment type="caution">
    <text evidence="1">The sequence shown here is derived from an EMBL/GenBank/DDBJ whole genome shotgun (WGS) entry which is preliminary data.</text>
</comment>
<reference evidence="1 2" key="1">
    <citation type="submission" date="2019-06" db="EMBL/GenBank/DDBJ databases">
        <title>Sequencing the genomes of 1000 actinobacteria strains.</title>
        <authorList>
            <person name="Klenk H.-P."/>
        </authorList>
    </citation>
    <scope>NUCLEOTIDE SEQUENCE [LARGE SCALE GENOMIC DNA]</scope>
    <source>
        <strain evidence="1 2">DSM 24683</strain>
    </source>
</reference>
<sequence>MGAAVGAPGCGRAPAVRRPEGANKLRISTALSFHPGNAEWAVLPWLGLGN</sequence>
<dbReference type="EMBL" id="VIVK01000001">
    <property type="protein sequence ID" value="TWD82682.1"/>
    <property type="molecule type" value="Genomic_DNA"/>
</dbReference>